<dbReference type="OMA" id="MAINISC"/>
<dbReference type="InterPro" id="IPR016186">
    <property type="entry name" value="C-type_lectin-like/link_sf"/>
</dbReference>
<organism evidence="3 4">
    <name type="scientific">Phasianus colchicus</name>
    <name type="common">Common pheasant</name>
    <dbReference type="NCBI Taxonomy" id="9054"/>
    <lineage>
        <taxon>Eukaryota</taxon>
        <taxon>Metazoa</taxon>
        <taxon>Chordata</taxon>
        <taxon>Craniata</taxon>
        <taxon>Vertebrata</taxon>
        <taxon>Euteleostomi</taxon>
        <taxon>Archelosauria</taxon>
        <taxon>Archosauria</taxon>
        <taxon>Dinosauria</taxon>
        <taxon>Saurischia</taxon>
        <taxon>Theropoda</taxon>
        <taxon>Coelurosauria</taxon>
        <taxon>Aves</taxon>
        <taxon>Neognathae</taxon>
        <taxon>Galloanserae</taxon>
        <taxon>Galliformes</taxon>
        <taxon>Phasianidae</taxon>
        <taxon>Phasianinae</taxon>
        <taxon>Phasianus</taxon>
    </lineage>
</organism>
<proteinExistence type="predicted"/>
<dbReference type="PROSITE" id="PS50041">
    <property type="entry name" value="C_TYPE_LECTIN_2"/>
    <property type="match status" value="1"/>
</dbReference>
<dbReference type="AlphaFoldDB" id="A0A669QSD4"/>
<reference evidence="3" key="2">
    <citation type="submission" date="2025-09" db="UniProtKB">
        <authorList>
            <consortium name="Ensembl"/>
        </authorList>
    </citation>
    <scope>IDENTIFICATION</scope>
</reference>
<sequence>VGHRDPMGSSIRVAGWTLGSVCPPGWRLHGGSCYMVGSGAVGWAQAQGRCRDSGAQLVVIGDAQEQAHLQSTLLSSSWLGIRDEELEGTWKRANGSVLIRAHGEPNGGQQENCAVVRRDGLWYDYPCSSLLPWVCEGLAPNCSKSSLTPNCPKLCPTLNAA</sequence>
<dbReference type="Pfam" id="PF00059">
    <property type="entry name" value="Lectin_C"/>
    <property type="match status" value="1"/>
</dbReference>
<dbReference type="Proteomes" id="UP000472261">
    <property type="component" value="Unplaced"/>
</dbReference>
<dbReference type="InterPro" id="IPR001304">
    <property type="entry name" value="C-type_lectin-like"/>
</dbReference>
<feature type="domain" description="C-type lectin" evidence="2">
    <location>
        <begin position="29"/>
        <end position="136"/>
    </location>
</feature>
<dbReference type="InterPro" id="IPR018378">
    <property type="entry name" value="C-type_lectin_CS"/>
</dbReference>
<name>A0A669QSD4_PHACC</name>
<dbReference type="InterPro" id="IPR016187">
    <property type="entry name" value="CTDL_fold"/>
</dbReference>
<dbReference type="PANTHER" id="PTHR22803">
    <property type="entry name" value="MANNOSE, PHOSPHOLIPASE, LECTIN RECEPTOR RELATED"/>
    <property type="match status" value="1"/>
</dbReference>
<keyword evidence="1" id="KW-1015">Disulfide bond</keyword>
<dbReference type="InterPro" id="IPR050111">
    <property type="entry name" value="C-type_lectin/snaclec_domain"/>
</dbReference>
<dbReference type="SUPFAM" id="SSF56436">
    <property type="entry name" value="C-type lectin-like"/>
    <property type="match status" value="1"/>
</dbReference>
<evidence type="ECO:0000259" key="2">
    <source>
        <dbReference type="PROSITE" id="PS50041"/>
    </source>
</evidence>
<keyword evidence="4" id="KW-1185">Reference proteome</keyword>
<evidence type="ECO:0000313" key="3">
    <source>
        <dbReference type="Ensembl" id="ENSPCLP00000017076.1"/>
    </source>
</evidence>
<dbReference type="Ensembl" id="ENSPCLT00000022839.1">
    <property type="protein sequence ID" value="ENSPCLP00000017076.1"/>
    <property type="gene ID" value="ENSPCLG00000014227.1"/>
</dbReference>
<dbReference type="PROSITE" id="PS00615">
    <property type="entry name" value="C_TYPE_LECTIN_1"/>
    <property type="match status" value="1"/>
</dbReference>
<dbReference type="SMART" id="SM00034">
    <property type="entry name" value="CLECT"/>
    <property type="match status" value="1"/>
</dbReference>
<accession>A0A669QSD4</accession>
<reference evidence="3" key="1">
    <citation type="submission" date="2025-08" db="UniProtKB">
        <authorList>
            <consortium name="Ensembl"/>
        </authorList>
    </citation>
    <scope>IDENTIFICATION</scope>
</reference>
<protein>
    <recommendedName>
        <fullName evidence="2">C-type lectin domain-containing protein</fullName>
    </recommendedName>
</protein>
<evidence type="ECO:0000313" key="4">
    <source>
        <dbReference type="Proteomes" id="UP000472261"/>
    </source>
</evidence>
<dbReference type="Gene3D" id="3.10.100.10">
    <property type="entry name" value="Mannose-Binding Protein A, subunit A"/>
    <property type="match status" value="1"/>
</dbReference>
<evidence type="ECO:0000256" key="1">
    <source>
        <dbReference type="ARBA" id="ARBA00023157"/>
    </source>
</evidence>